<sequence length="187" mass="21223">LAFWNFRFFLFLFFVLCNCFLLPFFTTSSVFISFFIFLFFFTSSFAIRGLFVTLLSLIFLSIPCSPCGRCFYSVLSCRLFRLLWRFSAILFPVTVSFLAFSSLSHTVLAIGAVDEKAVIIHHPSGTAVLLAAIVDAALLFLFVFSRLALIRTSTLHVRIVAKRIKGSGVNNSCEKRKNHELQHLRVV</sequence>
<accession>A0A1D2AHT0</accession>
<keyword evidence="1" id="KW-0472">Membrane</keyword>
<name>A0A1D2AHT0_ORNBR</name>
<feature type="transmembrane region" description="Helical" evidence="1">
    <location>
        <begin position="31"/>
        <end position="62"/>
    </location>
</feature>
<feature type="transmembrane region" description="Helical" evidence="1">
    <location>
        <begin position="82"/>
        <end position="107"/>
    </location>
</feature>
<reference evidence="2" key="1">
    <citation type="submission" date="2016-07" db="EMBL/GenBank/DDBJ databases">
        <title>Salivary Glands transcriptome analysis on engorged females of Ornithodoros brasiliensis (Acari:Argasidae).</title>
        <authorList>
            <person name="Simons S.M."/>
            <person name="Carvalho E."/>
            <person name="Junqueira-de-Azevedo I."/>
            <person name="Ho P.L."/>
            <person name="Giovanni D."/>
            <person name="Mendonca R."/>
            <person name="Onofrio V."/>
            <person name="Landulfo G."/>
            <person name="Ramirez D."/>
            <person name="Barros-Battesti D."/>
        </authorList>
    </citation>
    <scope>NUCLEOTIDE SEQUENCE</scope>
    <source>
        <strain evidence="2">Female</strain>
        <tissue evidence="2">Salivary gland</tissue>
    </source>
</reference>
<organism evidence="2">
    <name type="scientific">Ornithodoros brasiliensis</name>
    <name type="common">Mouro tick</name>
    <dbReference type="NCBI Taxonomy" id="888526"/>
    <lineage>
        <taxon>Eukaryota</taxon>
        <taxon>Metazoa</taxon>
        <taxon>Ecdysozoa</taxon>
        <taxon>Arthropoda</taxon>
        <taxon>Chelicerata</taxon>
        <taxon>Arachnida</taxon>
        <taxon>Acari</taxon>
        <taxon>Parasitiformes</taxon>
        <taxon>Ixodida</taxon>
        <taxon>Ixodoidea</taxon>
        <taxon>Argasidae</taxon>
        <taxon>Ornithodorinae</taxon>
        <taxon>Ornithodoros</taxon>
    </lineage>
</organism>
<feature type="transmembrane region" description="Helical" evidence="1">
    <location>
        <begin position="127"/>
        <end position="149"/>
    </location>
</feature>
<evidence type="ECO:0000256" key="1">
    <source>
        <dbReference type="SAM" id="Phobius"/>
    </source>
</evidence>
<feature type="non-terminal residue" evidence="2">
    <location>
        <position position="187"/>
    </location>
</feature>
<evidence type="ECO:0000313" key="2">
    <source>
        <dbReference type="EMBL" id="JAT78757.1"/>
    </source>
</evidence>
<proteinExistence type="predicted"/>
<protein>
    <submittedName>
        <fullName evidence="2">Secreted salivary gland protein 2</fullName>
    </submittedName>
</protein>
<feature type="non-terminal residue" evidence="2">
    <location>
        <position position="1"/>
    </location>
</feature>
<dbReference type="AlphaFoldDB" id="A0A1D2AHT0"/>
<keyword evidence="1" id="KW-0812">Transmembrane</keyword>
<keyword evidence="1" id="KW-1133">Transmembrane helix</keyword>
<dbReference type="EMBL" id="GETE01001154">
    <property type="protein sequence ID" value="JAT78757.1"/>
    <property type="molecule type" value="Transcribed_RNA"/>
</dbReference>
<feature type="transmembrane region" description="Helical" evidence="1">
    <location>
        <begin position="7"/>
        <end position="25"/>
    </location>
</feature>